<reference evidence="7 8" key="1">
    <citation type="journal article" date="2019" name="Appl. Microbiol. Biotechnol.">
        <title>Uncovering carbohydrate metabolism through a genotype-phenotype association study of 56 lactic acid bacteria genomes.</title>
        <authorList>
            <person name="Buron-Moles G."/>
            <person name="Chailyan A."/>
            <person name="Dolejs I."/>
            <person name="Forster J."/>
            <person name="Miks M.H."/>
        </authorList>
    </citation>
    <scope>NUCLEOTIDE SEQUENCE [LARGE SCALE GENOMIC DNA]</scope>
    <source>
        <strain evidence="7 8">ATCC 29644</strain>
    </source>
</reference>
<name>A0A4V3A3E1_9LACO</name>
<evidence type="ECO:0000256" key="2">
    <source>
        <dbReference type="ARBA" id="ARBA00022741"/>
    </source>
</evidence>
<evidence type="ECO:0000313" key="7">
    <source>
        <dbReference type="EMBL" id="TDG74238.1"/>
    </source>
</evidence>
<evidence type="ECO:0000256" key="4">
    <source>
        <dbReference type="ARBA" id="ARBA00023267"/>
    </source>
</evidence>
<evidence type="ECO:0000256" key="3">
    <source>
        <dbReference type="ARBA" id="ARBA00022840"/>
    </source>
</evidence>
<dbReference type="GO" id="GO:0005737">
    <property type="term" value="C:cytoplasm"/>
    <property type="evidence" value="ECO:0007669"/>
    <property type="project" value="TreeGrafter"/>
</dbReference>
<dbReference type="Gene3D" id="2.30.30.100">
    <property type="match status" value="1"/>
</dbReference>
<evidence type="ECO:0000256" key="5">
    <source>
        <dbReference type="ARBA" id="ARBA00024227"/>
    </source>
</evidence>
<dbReference type="GO" id="GO:0005524">
    <property type="term" value="F:ATP binding"/>
    <property type="evidence" value="ECO:0007669"/>
    <property type="project" value="UniProtKB-KW"/>
</dbReference>
<dbReference type="Gene3D" id="3.30.930.10">
    <property type="entry name" value="Bira Bifunctional Protein, Domain 2"/>
    <property type="match status" value="1"/>
</dbReference>
<keyword evidence="2" id="KW-0547">Nucleotide-binding</keyword>
<dbReference type="InterPro" id="IPR045864">
    <property type="entry name" value="aa-tRNA-synth_II/BPL/LPL"/>
</dbReference>
<dbReference type="InterPro" id="IPR004143">
    <property type="entry name" value="BPL_LPL_catalytic"/>
</dbReference>
<dbReference type="PANTHER" id="PTHR12835:SF5">
    <property type="entry name" value="BIOTIN--PROTEIN LIGASE"/>
    <property type="match status" value="1"/>
</dbReference>
<dbReference type="InterPro" id="IPR003142">
    <property type="entry name" value="BPL_C"/>
</dbReference>
<dbReference type="InterPro" id="IPR008988">
    <property type="entry name" value="Transcriptional_repressor_C"/>
</dbReference>
<dbReference type="PROSITE" id="PS51733">
    <property type="entry name" value="BPL_LPL_CATALYTIC"/>
    <property type="match status" value="1"/>
</dbReference>
<dbReference type="PANTHER" id="PTHR12835">
    <property type="entry name" value="BIOTIN PROTEIN LIGASE"/>
    <property type="match status" value="1"/>
</dbReference>
<dbReference type="Proteomes" id="UP000295257">
    <property type="component" value="Unassembled WGS sequence"/>
</dbReference>
<keyword evidence="8" id="KW-1185">Reference proteome</keyword>
<dbReference type="GO" id="GO:0009249">
    <property type="term" value="P:protein lipoylation"/>
    <property type="evidence" value="ECO:0007669"/>
    <property type="project" value="UniProtKB-ARBA"/>
</dbReference>
<dbReference type="AlphaFoldDB" id="A0A4V3A3E1"/>
<evidence type="ECO:0000259" key="6">
    <source>
        <dbReference type="PROSITE" id="PS51733"/>
    </source>
</evidence>
<accession>A0A4V3A3E1</accession>
<dbReference type="NCBIfam" id="TIGR00121">
    <property type="entry name" value="birA_ligase"/>
    <property type="match status" value="1"/>
</dbReference>
<dbReference type="RefSeq" id="WP_010018582.1">
    <property type="nucleotide sequence ID" value="NZ_PUFN01000006.1"/>
</dbReference>
<sequence>MLPLNKNSILSHLDSPVSIQVFDEIDSTNTFLKRNFIDFSSERPSLIVANSQSAGYGKFKRNFFSPNSGVYFSILLPHQLVKNPNLLTLAAGVAVCSVSKKFIPSGNFSLKWVNDILIDGLKCGGILAENISDDKGNSAFIIGIGVNINVKQFPDELIGIASNIPQSEEFDRNFFIAEVINSFLELLSENQQIIPQFRLLCSTFGHRVEITNGNQIVVGQAVNVDDSGALIVIDDKKNHHLFNSGEVSKISI</sequence>
<dbReference type="GO" id="GO:0016740">
    <property type="term" value="F:transferase activity"/>
    <property type="evidence" value="ECO:0007669"/>
    <property type="project" value="UniProtKB-ARBA"/>
</dbReference>
<protein>
    <recommendedName>
        <fullName evidence="5">biotin--[biotin carboxyl-carrier protein] ligase</fullName>
        <ecNumber evidence="5">6.3.4.15</ecNumber>
    </recommendedName>
</protein>
<dbReference type="SUPFAM" id="SSF50037">
    <property type="entry name" value="C-terminal domain of transcriptional repressors"/>
    <property type="match status" value="1"/>
</dbReference>
<dbReference type="EC" id="6.3.4.15" evidence="5"/>
<dbReference type="SUPFAM" id="SSF55681">
    <property type="entry name" value="Class II aaRS and biotin synthetases"/>
    <property type="match status" value="1"/>
</dbReference>
<keyword evidence="3" id="KW-0067">ATP-binding</keyword>
<keyword evidence="1" id="KW-0436">Ligase</keyword>
<feature type="domain" description="BPL/LPL catalytic" evidence="6">
    <location>
        <begin position="3"/>
        <end position="191"/>
    </location>
</feature>
<evidence type="ECO:0000256" key="1">
    <source>
        <dbReference type="ARBA" id="ARBA00022598"/>
    </source>
</evidence>
<evidence type="ECO:0000313" key="8">
    <source>
        <dbReference type="Proteomes" id="UP000295257"/>
    </source>
</evidence>
<keyword evidence="4" id="KW-0092">Biotin</keyword>
<dbReference type="GO" id="GO:0004077">
    <property type="term" value="F:biotin--[biotin carboxyl-carrier protein] ligase activity"/>
    <property type="evidence" value="ECO:0007669"/>
    <property type="project" value="UniProtKB-EC"/>
</dbReference>
<comment type="caution">
    <text evidence="7">The sequence shown here is derived from an EMBL/GenBank/DDBJ whole genome shotgun (WGS) entry which is preliminary data.</text>
</comment>
<dbReference type="InterPro" id="IPR004408">
    <property type="entry name" value="Biotin_CoA_COase_ligase"/>
</dbReference>
<dbReference type="Pfam" id="PF03099">
    <property type="entry name" value="BPL_LplA_LipB"/>
    <property type="match status" value="1"/>
</dbReference>
<proteinExistence type="predicted"/>
<dbReference type="EMBL" id="PUFN01000006">
    <property type="protein sequence ID" value="TDG74238.1"/>
    <property type="molecule type" value="Genomic_DNA"/>
</dbReference>
<dbReference type="CDD" id="cd16442">
    <property type="entry name" value="BPL"/>
    <property type="match status" value="1"/>
</dbReference>
<organism evidence="7 8">
    <name type="scientific">Companilactobacillus farciminis</name>
    <dbReference type="NCBI Taxonomy" id="1612"/>
    <lineage>
        <taxon>Bacteria</taxon>
        <taxon>Bacillati</taxon>
        <taxon>Bacillota</taxon>
        <taxon>Bacilli</taxon>
        <taxon>Lactobacillales</taxon>
        <taxon>Lactobacillaceae</taxon>
        <taxon>Companilactobacillus</taxon>
    </lineage>
</organism>
<dbReference type="Pfam" id="PF02237">
    <property type="entry name" value="BPL_C"/>
    <property type="match status" value="1"/>
</dbReference>
<gene>
    <name evidence="7" type="ORF">C5L30_002183</name>
</gene>